<evidence type="ECO:0000313" key="2">
    <source>
        <dbReference type="EMBL" id="ADI14832.1"/>
    </source>
</evidence>
<keyword evidence="1" id="KW-0648">Protein biosynthesis</keyword>
<dbReference type="GO" id="GO:0050567">
    <property type="term" value="F:glutaminyl-tRNA synthase (glutamine-hydrolyzing) activity"/>
    <property type="evidence" value="ECO:0007669"/>
    <property type="project" value="UniProtKB-UniRule"/>
</dbReference>
<comment type="function">
    <text evidence="1">Allows the formation of correctly charged Asn-tRNA(Asn) or Gln-tRNA(Gln) through the transamidation of misacylated Asp-tRNA(Asn) or Glu-tRNA(Gln) in organisms which lack either or both of asparaginyl-tRNA or glutaminyl-tRNA synthetases. The reaction takes place in the presence of glutamine and ATP through an activated phospho-Asp-tRNA(Asn) or phospho-Glu-tRNA(Gln).</text>
</comment>
<organism evidence="2 3">
    <name type="scientific">Truepera radiovictrix (strain DSM 17093 / CIP 108686 / LMG 22925 / RQ-24)</name>
    <dbReference type="NCBI Taxonomy" id="649638"/>
    <lineage>
        <taxon>Bacteria</taxon>
        <taxon>Thermotogati</taxon>
        <taxon>Deinococcota</taxon>
        <taxon>Deinococci</taxon>
        <taxon>Trueperales</taxon>
        <taxon>Trueperaceae</taxon>
        <taxon>Truepera</taxon>
    </lineage>
</organism>
<dbReference type="InterPro" id="IPR036113">
    <property type="entry name" value="Asp/Glu-ADT_sf_sub_c"/>
</dbReference>
<dbReference type="EMBL" id="CP002049">
    <property type="protein sequence ID" value="ADI14832.1"/>
    <property type="molecule type" value="Genomic_DNA"/>
</dbReference>
<dbReference type="STRING" id="649638.Trad_1714"/>
<dbReference type="PANTHER" id="PTHR15004:SF0">
    <property type="entry name" value="GLUTAMYL-TRNA(GLN) AMIDOTRANSFERASE SUBUNIT C, MITOCHONDRIAL"/>
    <property type="match status" value="1"/>
</dbReference>
<gene>
    <name evidence="1" type="primary">gatC</name>
    <name evidence="2" type="ordered locus">Trad_1714</name>
</gene>
<dbReference type="InterPro" id="IPR003837">
    <property type="entry name" value="GatC"/>
</dbReference>
<dbReference type="RefSeq" id="WP_013178199.1">
    <property type="nucleotide sequence ID" value="NC_014221.1"/>
</dbReference>
<dbReference type="Pfam" id="PF02686">
    <property type="entry name" value="GatC"/>
    <property type="match status" value="1"/>
</dbReference>
<proteinExistence type="inferred from homology"/>
<comment type="catalytic activity">
    <reaction evidence="1">
        <text>L-glutamyl-tRNA(Gln) + L-glutamine + ATP + H2O = L-glutaminyl-tRNA(Gln) + L-glutamate + ADP + phosphate + H(+)</text>
        <dbReference type="Rhea" id="RHEA:17521"/>
        <dbReference type="Rhea" id="RHEA-COMP:9681"/>
        <dbReference type="Rhea" id="RHEA-COMP:9684"/>
        <dbReference type="ChEBI" id="CHEBI:15377"/>
        <dbReference type="ChEBI" id="CHEBI:15378"/>
        <dbReference type="ChEBI" id="CHEBI:29985"/>
        <dbReference type="ChEBI" id="CHEBI:30616"/>
        <dbReference type="ChEBI" id="CHEBI:43474"/>
        <dbReference type="ChEBI" id="CHEBI:58359"/>
        <dbReference type="ChEBI" id="CHEBI:78520"/>
        <dbReference type="ChEBI" id="CHEBI:78521"/>
        <dbReference type="ChEBI" id="CHEBI:456216"/>
    </reaction>
</comment>
<dbReference type="EC" id="6.3.5.-" evidence="1"/>
<dbReference type="GO" id="GO:0005524">
    <property type="term" value="F:ATP binding"/>
    <property type="evidence" value="ECO:0007669"/>
    <property type="project" value="UniProtKB-KW"/>
</dbReference>
<comment type="subunit">
    <text evidence="1">Heterotrimer of A, B and C subunits.</text>
</comment>
<dbReference type="GO" id="GO:0006450">
    <property type="term" value="P:regulation of translational fidelity"/>
    <property type="evidence" value="ECO:0007669"/>
    <property type="project" value="InterPro"/>
</dbReference>
<dbReference type="HOGENOM" id="CLU_105899_1_1_0"/>
<dbReference type="NCBIfam" id="TIGR00135">
    <property type="entry name" value="gatC"/>
    <property type="match status" value="1"/>
</dbReference>
<dbReference type="GO" id="GO:0070681">
    <property type="term" value="P:glutaminyl-tRNAGln biosynthesis via transamidation"/>
    <property type="evidence" value="ECO:0007669"/>
    <property type="project" value="TreeGrafter"/>
</dbReference>
<reference evidence="3" key="1">
    <citation type="submission" date="2010-05" db="EMBL/GenBank/DDBJ databases">
        <title>The complete genome of Truepera radiovictris DSM 17093.</title>
        <authorList>
            <consortium name="US DOE Joint Genome Institute (JGI-PGF)"/>
            <person name="Lucas S."/>
            <person name="Copeland A."/>
            <person name="Lapidus A."/>
            <person name="Glavina del Rio T."/>
            <person name="Dalin E."/>
            <person name="Tice H."/>
            <person name="Bruce D."/>
            <person name="Goodwin L."/>
            <person name="Pitluck S."/>
            <person name="Kyrpides N."/>
            <person name="Mavromatis K."/>
            <person name="Ovchinnikova G."/>
            <person name="Munk A.C."/>
            <person name="Detter J.C."/>
            <person name="Han C."/>
            <person name="Tapia R."/>
            <person name="Land M."/>
            <person name="Hauser L."/>
            <person name="Markowitz V."/>
            <person name="Cheng J.-F."/>
            <person name="Hugenholtz P."/>
            <person name="Woyke T."/>
            <person name="Wu D."/>
            <person name="Tindall B."/>
            <person name="Pomrenke H.G."/>
            <person name="Brambilla E."/>
            <person name="Klenk H.-P."/>
            <person name="Eisen J.A."/>
        </authorList>
    </citation>
    <scope>NUCLEOTIDE SEQUENCE [LARGE SCALE GENOMIC DNA]</scope>
    <source>
        <strain evidence="3">DSM 17093 / CIP 108686 / LMG 22925 / RQ-24</strain>
    </source>
</reference>
<dbReference type="eggNOG" id="COG0721">
    <property type="taxonomic scope" value="Bacteria"/>
</dbReference>
<dbReference type="OrthoDB" id="9813938at2"/>
<dbReference type="Gene3D" id="1.10.8.990">
    <property type="match status" value="1"/>
</dbReference>
<evidence type="ECO:0000313" key="3">
    <source>
        <dbReference type="Proteomes" id="UP000000379"/>
    </source>
</evidence>
<dbReference type="KEGG" id="tra:Trad_1714"/>
<dbReference type="SUPFAM" id="SSF141000">
    <property type="entry name" value="Glu-tRNAGln amidotransferase C subunit"/>
    <property type="match status" value="1"/>
</dbReference>
<protein>
    <recommendedName>
        <fullName evidence="1">Aspartyl/glutamyl-tRNA(Asn/Gln) amidotransferase subunit C</fullName>
        <shortName evidence="1">Asp/Glu-ADT subunit C</shortName>
        <ecNumber evidence="1">6.3.5.-</ecNumber>
    </recommendedName>
</protein>
<comment type="similarity">
    <text evidence="1">Belongs to the GatC family.</text>
</comment>
<accession>D7CQ48</accession>
<dbReference type="GO" id="GO:0006412">
    <property type="term" value="P:translation"/>
    <property type="evidence" value="ECO:0007669"/>
    <property type="project" value="UniProtKB-UniRule"/>
</dbReference>
<keyword evidence="1" id="KW-0436">Ligase</keyword>
<reference evidence="2 3" key="2">
    <citation type="journal article" date="2011" name="Stand. Genomic Sci.">
        <title>Complete genome sequence of Truepera radiovictrix type strain (RQ-24).</title>
        <authorList>
            <person name="Ivanova N."/>
            <person name="Rohde C."/>
            <person name="Munk C."/>
            <person name="Nolan M."/>
            <person name="Lucas S."/>
            <person name="Del Rio T.G."/>
            <person name="Tice H."/>
            <person name="Deshpande S."/>
            <person name="Cheng J.F."/>
            <person name="Tapia R."/>
            <person name="Han C."/>
            <person name="Goodwin L."/>
            <person name="Pitluck S."/>
            <person name="Liolios K."/>
            <person name="Mavromatis K."/>
            <person name="Mikhailova N."/>
            <person name="Pati A."/>
            <person name="Chen A."/>
            <person name="Palaniappan K."/>
            <person name="Land M."/>
            <person name="Hauser L."/>
            <person name="Chang Y.J."/>
            <person name="Jeffries C.D."/>
            <person name="Brambilla E."/>
            <person name="Rohde M."/>
            <person name="Goker M."/>
            <person name="Tindall B.J."/>
            <person name="Woyke T."/>
            <person name="Bristow J."/>
            <person name="Eisen J.A."/>
            <person name="Markowitz V."/>
            <person name="Hugenholtz P."/>
            <person name="Kyrpides N.C."/>
            <person name="Klenk H.P."/>
            <person name="Lapidus A."/>
        </authorList>
    </citation>
    <scope>NUCLEOTIDE SEQUENCE [LARGE SCALE GENOMIC DNA]</scope>
    <source>
        <strain evidence="3">DSM 17093 / CIP 108686 / LMG 22925 / RQ-24</strain>
    </source>
</reference>
<dbReference type="PANTHER" id="PTHR15004">
    <property type="entry name" value="GLUTAMYL-TRNA(GLN) AMIDOTRANSFERASE SUBUNIT C, MITOCHONDRIAL"/>
    <property type="match status" value="1"/>
</dbReference>
<dbReference type="GO" id="GO:0050566">
    <property type="term" value="F:asparaginyl-tRNA synthase (glutamine-hydrolyzing) activity"/>
    <property type="evidence" value="ECO:0007669"/>
    <property type="project" value="RHEA"/>
</dbReference>
<dbReference type="Gene3D" id="1.10.20.60">
    <property type="entry name" value="Glu-tRNAGln amidotransferase C subunit, N-terminal domain"/>
    <property type="match status" value="1"/>
</dbReference>
<evidence type="ECO:0000256" key="1">
    <source>
        <dbReference type="HAMAP-Rule" id="MF_00122"/>
    </source>
</evidence>
<name>D7CQ48_TRURR</name>
<keyword evidence="3" id="KW-1185">Reference proteome</keyword>
<dbReference type="AlphaFoldDB" id="D7CQ48"/>
<keyword evidence="1" id="KW-0067">ATP-binding</keyword>
<keyword evidence="1" id="KW-0547">Nucleotide-binding</keyword>
<sequence length="97" mass="10913">MLSDQEMEHLKSLARLELDARETAALRDDLNALLGFFERLSELDTDGVAEMQRPVEHTNVFREDEPRPGLTQAEALALAVEAQDGFFRVPRTVDTGE</sequence>
<dbReference type="Proteomes" id="UP000000379">
    <property type="component" value="Chromosome"/>
</dbReference>
<comment type="catalytic activity">
    <reaction evidence="1">
        <text>L-aspartyl-tRNA(Asn) + L-glutamine + ATP + H2O = L-asparaginyl-tRNA(Asn) + L-glutamate + ADP + phosphate + 2 H(+)</text>
        <dbReference type="Rhea" id="RHEA:14513"/>
        <dbReference type="Rhea" id="RHEA-COMP:9674"/>
        <dbReference type="Rhea" id="RHEA-COMP:9677"/>
        <dbReference type="ChEBI" id="CHEBI:15377"/>
        <dbReference type="ChEBI" id="CHEBI:15378"/>
        <dbReference type="ChEBI" id="CHEBI:29985"/>
        <dbReference type="ChEBI" id="CHEBI:30616"/>
        <dbReference type="ChEBI" id="CHEBI:43474"/>
        <dbReference type="ChEBI" id="CHEBI:58359"/>
        <dbReference type="ChEBI" id="CHEBI:78515"/>
        <dbReference type="ChEBI" id="CHEBI:78516"/>
        <dbReference type="ChEBI" id="CHEBI:456216"/>
    </reaction>
</comment>
<dbReference type="HAMAP" id="MF_00122">
    <property type="entry name" value="GatC"/>
    <property type="match status" value="1"/>
</dbReference>